<feature type="binding site" evidence="6">
    <location>
        <position position="65"/>
    </location>
    <ligand>
        <name>(6R)-10-formyltetrahydrofolate</name>
        <dbReference type="ChEBI" id="CHEBI:195366"/>
    </ligand>
</feature>
<keyword evidence="9" id="KW-1185">Reference proteome</keyword>
<comment type="similarity">
    <text evidence="4 6">Belongs to the GART family.</text>
</comment>
<evidence type="ECO:0000256" key="4">
    <source>
        <dbReference type="ARBA" id="ARBA00038440"/>
    </source>
</evidence>
<comment type="caution">
    <text evidence="8">The sequence shown here is derived from an EMBL/GenBank/DDBJ whole genome shotgun (WGS) entry which is preliminary data.</text>
</comment>
<evidence type="ECO:0000256" key="1">
    <source>
        <dbReference type="ARBA" id="ARBA00005054"/>
    </source>
</evidence>
<dbReference type="EC" id="2.1.2.2" evidence="6"/>
<accession>A0ABW5D2F6</accession>
<dbReference type="NCBIfam" id="TIGR00639">
    <property type="entry name" value="PurN"/>
    <property type="match status" value="1"/>
</dbReference>
<dbReference type="Gene3D" id="3.40.50.170">
    <property type="entry name" value="Formyl transferase, N-terminal domain"/>
    <property type="match status" value="1"/>
</dbReference>
<feature type="active site" description="Proton donor" evidence="6">
    <location>
        <position position="111"/>
    </location>
</feature>
<gene>
    <name evidence="6 8" type="primary">purN</name>
    <name evidence="8" type="ORF">ACFSSA_00960</name>
</gene>
<feature type="binding site" evidence="6">
    <location>
        <begin position="92"/>
        <end position="95"/>
    </location>
    <ligand>
        <name>(6R)-10-formyltetrahydrofolate</name>
        <dbReference type="ChEBI" id="CHEBI:195366"/>
    </ligand>
</feature>
<comment type="catalytic activity">
    <reaction evidence="5 6">
        <text>N(1)-(5-phospho-beta-D-ribosyl)glycinamide + (6R)-10-formyltetrahydrofolate = N(2)-formyl-N(1)-(5-phospho-beta-D-ribosyl)glycinamide + (6S)-5,6,7,8-tetrahydrofolate + H(+)</text>
        <dbReference type="Rhea" id="RHEA:15053"/>
        <dbReference type="ChEBI" id="CHEBI:15378"/>
        <dbReference type="ChEBI" id="CHEBI:57453"/>
        <dbReference type="ChEBI" id="CHEBI:143788"/>
        <dbReference type="ChEBI" id="CHEBI:147286"/>
        <dbReference type="ChEBI" id="CHEBI:195366"/>
        <dbReference type="EC" id="2.1.2.2"/>
    </reaction>
</comment>
<dbReference type="InterPro" id="IPR002376">
    <property type="entry name" value="Formyl_transf_N"/>
</dbReference>
<dbReference type="RefSeq" id="WP_386817894.1">
    <property type="nucleotide sequence ID" value="NZ_JBHUIT010000001.1"/>
</dbReference>
<dbReference type="HAMAP" id="MF_01930">
    <property type="entry name" value="PurN"/>
    <property type="match status" value="1"/>
</dbReference>
<evidence type="ECO:0000313" key="9">
    <source>
        <dbReference type="Proteomes" id="UP001597375"/>
    </source>
</evidence>
<evidence type="ECO:0000256" key="3">
    <source>
        <dbReference type="ARBA" id="ARBA00022755"/>
    </source>
</evidence>
<feature type="domain" description="Formyl transferase N-terminal" evidence="7">
    <location>
        <begin position="6"/>
        <end position="184"/>
    </location>
</feature>
<name>A0ABW5D2F6_9BACT</name>
<comment type="pathway">
    <text evidence="1 6">Purine metabolism; IMP biosynthesis via de novo pathway; N(2)-formyl-N(1)-(5-phospho-D-ribosyl)glycinamide from N(1)-(5-phospho-D-ribosyl)glycinamide (10-formyl THF route): step 1/1.</text>
</comment>
<feature type="binding site" evidence="6">
    <location>
        <position position="109"/>
    </location>
    <ligand>
        <name>(6R)-10-formyltetrahydrofolate</name>
        <dbReference type="ChEBI" id="CHEBI:195366"/>
    </ligand>
</feature>
<dbReference type="InterPro" id="IPR004607">
    <property type="entry name" value="GART"/>
</dbReference>
<keyword evidence="2 6" id="KW-0808">Transferase</keyword>
<dbReference type="CDD" id="cd08645">
    <property type="entry name" value="FMT_core_GART"/>
    <property type="match status" value="1"/>
</dbReference>
<feature type="binding site" evidence="6">
    <location>
        <begin position="12"/>
        <end position="14"/>
    </location>
    <ligand>
        <name>N(1)-(5-phospho-beta-D-ribosyl)glycinamide</name>
        <dbReference type="ChEBI" id="CHEBI:143788"/>
    </ligand>
</feature>
<dbReference type="InterPro" id="IPR001555">
    <property type="entry name" value="GART_AS"/>
</dbReference>
<sequence length="193" mass="21124">MLTLGILGSGSGSNMQAIFDAIQKGKLRARIAIVLSDNPDAFILERARSQGIHTEVIDCSPHRTRFPEEAQEETAAKLKRAGVDLVCLAGFMRLVKKPLLDAYHQRILNIHPSLLPAFPGMEAWKQAIDAAAPETGVTVHLVDAGMDTGPILEQEVVPILPYDTAETLHARIQIVEHQLYPEAISKFASENNL</sequence>
<comment type="function">
    <text evidence="6">Catalyzes the transfer of a formyl group from 10-formyltetrahydrofolate to 5-phospho-ribosyl-glycinamide (GAR), producing 5-phospho-ribosyl-N-formylglycinamide (FGAR) and tetrahydrofolate.</text>
</comment>
<dbReference type="SUPFAM" id="SSF53328">
    <property type="entry name" value="Formyltransferase"/>
    <property type="match status" value="1"/>
</dbReference>
<organism evidence="8 9">
    <name type="scientific">Luteolibacter algae</name>
    <dbReference type="NCBI Taxonomy" id="454151"/>
    <lineage>
        <taxon>Bacteria</taxon>
        <taxon>Pseudomonadati</taxon>
        <taxon>Verrucomicrobiota</taxon>
        <taxon>Verrucomicrobiia</taxon>
        <taxon>Verrucomicrobiales</taxon>
        <taxon>Verrucomicrobiaceae</taxon>
        <taxon>Luteolibacter</taxon>
    </lineage>
</organism>
<dbReference type="Pfam" id="PF00551">
    <property type="entry name" value="Formyl_trans_N"/>
    <property type="match status" value="1"/>
</dbReference>
<dbReference type="EMBL" id="JBHUIT010000001">
    <property type="protein sequence ID" value="MFD2255232.1"/>
    <property type="molecule type" value="Genomic_DNA"/>
</dbReference>
<dbReference type="GO" id="GO:0004644">
    <property type="term" value="F:phosphoribosylglycinamide formyltransferase activity"/>
    <property type="evidence" value="ECO:0007669"/>
    <property type="project" value="UniProtKB-EC"/>
</dbReference>
<proteinExistence type="inferred from homology"/>
<feature type="site" description="Raises pKa of active site His" evidence="6">
    <location>
        <position position="147"/>
    </location>
</feature>
<dbReference type="PANTHER" id="PTHR43369:SF2">
    <property type="entry name" value="PHOSPHORIBOSYLGLYCINAMIDE FORMYLTRANSFERASE"/>
    <property type="match status" value="1"/>
</dbReference>
<dbReference type="PANTHER" id="PTHR43369">
    <property type="entry name" value="PHOSPHORIBOSYLGLYCINAMIDE FORMYLTRANSFERASE"/>
    <property type="match status" value="1"/>
</dbReference>
<evidence type="ECO:0000313" key="8">
    <source>
        <dbReference type="EMBL" id="MFD2255232.1"/>
    </source>
</evidence>
<reference evidence="9" key="1">
    <citation type="journal article" date="2019" name="Int. J. Syst. Evol. Microbiol.">
        <title>The Global Catalogue of Microorganisms (GCM) 10K type strain sequencing project: providing services to taxonomists for standard genome sequencing and annotation.</title>
        <authorList>
            <consortium name="The Broad Institute Genomics Platform"/>
            <consortium name="The Broad Institute Genome Sequencing Center for Infectious Disease"/>
            <person name="Wu L."/>
            <person name="Ma J."/>
        </authorList>
    </citation>
    <scope>NUCLEOTIDE SEQUENCE [LARGE SCALE GENOMIC DNA]</scope>
    <source>
        <strain evidence="9">CGMCC 4.7106</strain>
    </source>
</reference>
<dbReference type="InterPro" id="IPR036477">
    <property type="entry name" value="Formyl_transf_N_sf"/>
</dbReference>
<dbReference type="Proteomes" id="UP001597375">
    <property type="component" value="Unassembled WGS sequence"/>
</dbReference>
<evidence type="ECO:0000256" key="2">
    <source>
        <dbReference type="ARBA" id="ARBA00022679"/>
    </source>
</evidence>
<evidence type="ECO:0000259" key="7">
    <source>
        <dbReference type="Pfam" id="PF00551"/>
    </source>
</evidence>
<evidence type="ECO:0000256" key="5">
    <source>
        <dbReference type="ARBA" id="ARBA00047664"/>
    </source>
</evidence>
<evidence type="ECO:0000256" key="6">
    <source>
        <dbReference type="HAMAP-Rule" id="MF_01930"/>
    </source>
</evidence>
<protein>
    <recommendedName>
        <fullName evidence="6">Phosphoribosylglycinamide formyltransferase</fullName>
        <ecNumber evidence="6">2.1.2.2</ecNumber>
    </recommendedName>
    <alternativeName>
        <fullName evidence="6">5'-phosphoribosylglycinamide transformylase</fullName>
    </alternativeName>
    <alternativeName>
        <fullName evidence="6">GAR transformylase</fullName>
        <shortName evidence="6">GART</shortName>
    </alternativeName>
</protein>
<dbReference type="PROSITE" id="PS00373">
    <property type="entry name" value="GART"/>
    <property type="match status" value="1"/>
</dbReference>
<keyword evidence="3 6" id="KW-0658">Purine biosynthesis</keyword>